<dbReference type="SUPFAM" id="SSF57535">
    <property type="entry name" value="Complement control module/SCR domain"/>
    <property type="match status" value="4"/>
</dbReference>
<proteinExistence type="predicted"/>
<comment type="caution">
    <text evidence="3">Lacks conserved residue(s) required for the propagation of feature annotation.</text>
</comment>
<keyword evidence="5" id="KW-0732">Signal</keyword>
<evidence type="ECO:0000256" key="4">
    <source>
        <dbReference type="SAM" id="MobiDB-lite"/>
    </source>
</evidence>
<reference evidence="9" key="1">
    <citation type="journal article" date="2017" name="Parasit. Vectors">
        <title>Sialotranscriptomics of Rhipicephalus zambeziensis reveals intricate expression profiles of secretory proteins and suggests tight temporal transcriptional regulation during blood-feeding.</title>
        <authorList>
            <person name="de Castro M.H."/>
            <person name="de Klerk D."/>
            <person name="Pienaar R."/>
            <person name="Rees D.J.G."/>
            <person name="Mans B.J."/>
        </authorList>
    </citation>
    <scope>NUCLEOTIDE SEQUENCE</scope>
    <source>
        <tissue evidence="9">Salivary glands</tissue>
    </source>
</reference>
<dbReference type="InterPro" id="IPR043555">
    <property type="entry name" value="SRPX-like"/>
</dbReference>
<dbReference type="PRINTS" id="PR00453">
    <property type="entry name" value="VWFADOMAIN"/>
</dbReference>
<evidence type="ECO:0000256" key="1">
    <source>
        <dbReference type="ARBA" id="ARBA00022737"/>
    </source>
</evidence>
<dbReference type="PROSITE" id="PS50923">
    <property type="entry name" value="SUSHI"/>
    <property type="match status" value="3"/>
</dbReference>
<evidence type="ECO:0000259" key="8">
    <source>
        <dbReference type="PROSITE" id="PS50923"/>
    </source>
</evidence>
<dbReference type="InterPro" id="IPR002035">
    <property type="entry name" value="VWF_A"/>
</dbReference>
<keyword evidence="3" id="KW-0768">Sushi</keyword>
<feature type="signal peptide" evidence="5">
    <location>
        <begin position="1"/>
        <end position="23"/>
    </location>
</feature>
<dbReference type="SMART" id="SM01411">
    <property type="entry name" value="Ephrin_rec_like"/>
    <property type="match status" value="4"/>
</dbReference>
<keyword evidence="1" id="KW-0677">Repeat</keyword>
<dbReference type="InterPro" id="IPR009030">
    <property type="entry name" value="Growth_fac_rcpt_cys_sf"/>
</dbReference>
<accession>A0A224YS05</accession>
<dbReference type="InterPro" id="IPR035976">
    <property type="entry name" value="Sushi/SCR/CCP_sf"/>
</dbReference>
<feature type="region of interest" description="Disordered" evidence="4">
    <location>
        <begin position="547"/>
        <end position="581"/>
    </location>
</feature>
<name>A0A224YS05_9ACAR</name>
<dbReference type="SUPFAM" id="SSF53300">
    <property type="entry name" value="vWA-like"/>
    <property type="match status" value="1"/>
</dbReference>
<feature type="domain" description="Sushi" evidence="8">
    <location>
        <begin position="462"/>
        <end position="530"/>
    </location>
</feature>
<dbReference type="Pfam" id="PF02494">
    <property type="entry name" value="HYR"/>
    <property type="match status" value="2"/>
</dbReference>
<dbReference type="InterPro" id="IPR036465">
    <property type="entry name" value="vWFA_dom_sf"/>
</dbReference>
<feature type="chain" id="PRO_5012397959" evidence="5">
    <location>
        <begin position="24"/>
        <end position="1140"/>
    </location>
</feature>
<dbReference type="Gene3D" id="2.10.50.10">
    <property type="entry name" value="Tumor Necrosis Factor Receptor, subunit A, domain 2"/>
    <property type="match status" value="4"/>
</dbReference>
<feature type="domain" description="Sushi" evidence="8">
    <location>
        <begin position="340"/>
        <end position="402"/>
    </location>
</feature>
<dbReference type="PANTHER" id="PTHR46343">
    <property type="entry name" value="HYR DOMAIN-CONTAINING PROTEIN"/>
    <property type="match status" value="1"/>
</dbReference>
<feature type="compositionally biased region" description="Polar residues" evidence="4">
    <location>
        <begin position="551"/>
        <end position="563"/>
    </location>
</feature>
<dbReference type="SMART" id="SM00032">
    <property type="entry name" value="CCP"/>
    <property type="match status" value="4"/>
</dbReference>
<organism evidence="9">
    <name type="scientific">Rhipicephalus zambeziensis</name>
    <dbReference type="NCBI Taxonomy" id="60191"/>
    <lineage>
        <taxon>Eukaryota</taxon>
        <taxon>Metazoa</taxon>
        <taxon>Ecdysozoa</taxon>
        <taxon>Arthropoda</taxon>
        <taxon>Chelicerata</taxon>
        <taxon>Arachnida</taxon>
        <taxon>Acari</taxon>
        <taxon>Parasitiformes</taxon>
        <taxon>Ixodida</taxon>
        <taxon>Ixodoidea</taxon>
        <taxon>Ixodidae</taxon>
        <taxon>Rhipicephalinae</taxon>
        <taxon>Rhipicephalus</taxon>
        <taxon>Rhipicephalus</taxon>
    </lineage>
</organism>
<dbReference type="GO" id="GO:0032991">
    <property type="term" value="C:protein-containing complex"/>
    <property type="evidence" value="ECO:0007669"/>
    <property type="project" value="UniProtKB-ARBA"/>
</dbReference>
<dbReference type="InterPro" id="IPR003410">
    <property type="entry name" value="HYR_dom"/>
</dbReference>
<evidence type="ECO:0000256" key="3">
    <source>
        <dbReference type="PROSITE-ProRule" id="PRU00302"/>
    </source>
</evidence>
<sequence>MKSPSWTLLTCVILFHLNEPAWSQEGNADHSHASHFPWARMNATGTDLVFLLDRSGSVGHAGFETELTFVDNFVSHFDVMPNATRVAIVSFSDTAVVHADFLKEPGNKCQLSRLKQSAINVDDYHGTNTGAGLQEVRRIFQNSREHAAKVLILVTDGLPTVGPDPVTEANLLKDAGVEIFVFAIGTSVMRRALGEMASSPDHLFECDNVMEFRRSFDPDGATRRWTAWESRRNCDDLCKSPYRGQEDDPGCCKINAVCGCDLSTGKSACLCGPGFYGDGLNGQCTPCKPNTYKETYFEERCQACPENSEIRNEGSRSLKDCKCKTGYVGDPASGTPCVPVTCPPLQAPEHGYLLEKCDTSYTSECLLGCNEGYRLLSGEDEADIRTCQGDGTWSGSTTVCQVKTCDTSPAPENGYYAGCNPPWKLNDTCSIHCDQGFDLKGDRSRTCRDGGWSGDDVVCQLVQCPPPRQVPNALPAGDFRAKKAYSYLDTFTVRCQEGFELRGPGVTICDVAGQWVAGPGENPDDAKCVDVQKPRITCPEDIKVPAEAGKNSVSLSSPAPTYSDNDKTRRPVLTPPHQPGMRSFPIGTYGVEYKVTDGAGLTDSCRFTITVLDVEKPQVRRCPYDIDVNTTDDEARVDWELPLFADNSGGFTLEEPNKKPGSMFGLGTHRITYTARDNSGNSATCVFHINVWRSQCPFHPAPLNGALACDDQYYGQFCQAFCDDRFEFLREPAEAYICDASLQWKTSPEGMPVPWPDCALKSVPTQAMKLYHAYYYYSGDCRDPIVQNTIRMLFTKNFERKMKKTSACGSGNKCRVNNVGVSCGKMMEQDNAAGHGGGHWRRTRWARSVVDEHATNASIAAVDAQFVLDVSAGNGSAFENDTARLAAAVDEILGGIGEIDPSVLDEVGDEEHVTVDMRLKDYYAEDYAVVCADGEALNSDGDCVKCPKGSFHDRQLGYCSPCPTGTYQDQDGAVSCKPCPEGAVTVASKSTSVEDCQAPCRPGTFSRNGLGTCRACPPGTYQDQYQQVQCKICPEGSSNDAYGSDHITDCKKYCEPGTYSESGMEPCTPCERGFYQEMSGRKSCIECPVPKTNLHEGSRSSHDCVEIDHCASSPCTNGTCIARQHDFICEQEENDDATET</sequence>
<evidence type="ECO:0000256" key="5">
    <source>
        <dbReference type="SAM" id="SignalP"/>
    </source>
</evidence>
<evidence type="ECO:0000256" key="2">
    <source>
        <dbReference type="ARBA" id="ARBA00023157"/>
    </source>
</evidence>
<dbReference type="InterPro" id="IPR000436">
    <property type="entry name" value="Sushi_SCR_CCP_dom"/>
</dbReference>
<feature type="domain" description="Sushi" evidence="8">
    <location>
        <begin position="403"/>
        <end position="461"/>
    </location>
</feature>
<dbReference type="Pfam" id="PF07699">
    <property type="entry name" value="Ephrin_rec_like"/>
    <property type="match status" value="4"/>
</dbReference>
<evidence type="ECO:0000259" key="6">
    <source>
        <dbReference type="PROSITE" id="PS50234"/>
    </source>
</evidence>
<dbReference type="Pfam" id="PF00092">
    <property type="entry name" value="VWA"/>
    <property type="match status" value="1"/>
</dbReference>
<feature type="domain" description="HYR" evidence="7">
    <location>
        <begin position="612"/>
        <end position="693"/>
    </location>
</feature>
<protein>
    <submittedName>
        <fullName evidence="9">von Willebrand factor type A domain containing protein</fullName>
    </submittedName>
</protein>
<dbReference type="FunFam" id="2.10.50.10:FF:000018">
    <property type="entry name" value="Sushi, von Willebrand factor type A, EGF and pentraxin domain-containing 1"/>
    <property type="match status" value="1"/>
</dbReference>
<dbReference type="CDD" id="cd00185">
    <property type="entry name" value="TNFRSF"/>
    <property type="match status" value="1"/>
</dbReference>
<feature type="domain" description="HYR" evidence="7">
    <location>
        <begin position="529"/>
        <end position="611"/>
    </location>
</feature>
<dbReference type="AlphaFoldDB" id="A0A224YS05"/>
<evidence type="ECO:0000313" key="9">
    <source>
        <dbReference type="EMBL" id="MAA16590.1"/>
    </source>
</evidence>
<dbReference type="SMART" id="SM00327">
    <property type="entry name" value="VWA"/>
    <property type="match status" value="1"/>
</dbReference>
<dbReference type="Gene3D" id="3.40.50.410">
    <property type="entry name" value="von Willebrand factor, type A domain"/>
    <property type="match status" value="1"/>
</dbReference>
<dbReference type="PROSITE" id="PS50825">
    <property type="entry name" value="HYR"/>
    <property type="match status" value="2"/>
</dbReference>
<dbReference type="EMBL" id="GFPF01005444">
    <property type="protein sequence ID" value="MAA16590.1"/>
    <property type="molecule type" value="Transcribed_RNA"/>
</dbReference>
<dbReference type="InterPro" id="IPR011641">
    <property type="entry name" value="Tyr-kin_ephrin_A/B_rcpt-like"/>
</dbReference>
<dbReference type="SUPFAM" id="SSF57184">
    <property type="entry name" value="Growth factor receptor domain"/>
    <property type="match status" value="1"/>
</dbReference>
<keyword evidence="2" id="KW-1015">Disulfide bond</keyword>
<dbReference type="CDD" id="cd01450">
    <property type="entry name" value="vWFA_subfamily_ECM"/>
    <property type="match status" value="1"/>
</dbReference>
<feature type="domain" description="VWFA" evidence="6">
    <location>
        <begin position="47"/>
        <end position="219"/>
    </location>
</feature>
<dbReference type="Pfam" id="PF00084">
    <property type="entry name" value="Sushi"/>
    <property type="match status" value="3"/>
</dbReference>
<evidence type="ECO:0000259" key="7">
    <source>
        <dbReference type="PROSITE" id="PS50825"/>
    </source>
</evidence>
<dbReference type="PROSITE" id="PS50234">
    <property type="entry name" value="VWFA"/>
    <property type="match status" value="1"/>
</dbReference>
<dbReference type="CDD" id="cd00033">
    <property type="entry name" value="CCP"/>
    <property type="match status" value="3"/>
</dbReference>
<dbReference type="Gene3D" id="2.10.70.10">
    <property type="entry name" value="Complement Module, domain 1"/>
    <property type="match status" value="3"/>
</dbReference>
<dbReference type="PANTHER" id="PTHR46343:SF2">
    <property type="entry name" value="SUSHI_VON WILLEBRAND FACTOR TYPE A_EGF_PENTRAXIN DOMAIN-CONTAINING 1"/>
    <property type="match status" value="1"/>
</dbReference>